<evidence type="ECO:0000259" key="2">
    <source>
        <dbReference type="Pfam" id="PF05305"/>
    </source>
</evidence>
<gene>
    <name evidence="3" type="ORF">MHIB_04540</name>
</gene>
<feature type="signal peptide" evidence="1">
    <location>
        <begin position="1"/>
        <end position="35"/>
    </location>
</feature>
<dbReference type="InterPro" id="IPR007969">
    <property type="entry name" value="DUF732"/>
</dbReference>
<proteinExistence type="predicted"/>
<feature type="chain" id="PRO_5029749563" description="DUF732 domain-containing protein" evidence="1">
    <location>
        <begin position="36"/>
        <end position="118"/>
    </location>
</feature>
<feature type="domain" description="DUF732" evidence="2">
    <location>
        <begin position="36"/>
        <end position="115"/>
    </location>
</feature>
<name>A0A7I7WWR5_9MYCO</name>
<dbReference type="AlphaFoldDB" id="A0A7I7WWR5"/>
<accession>A0A7I7WWR5</accession>
<organism evidence="3 4">
    <name type="scientific">Mycolicibacter hiberniae</name>
    <dbReference type="NCBI Taxonomy" id="29314"/>
    <lineage>
        <taxon>Bacteria</taxon>
        <taxon>Bacillati</taxon>
        <taxon>Actinomycetota</taxon>
        <taxon>Actinomycetes</taxon>
        <taxon>Mycobacteriales</taxon>
        <taxon>Mycobacteriaceae</taxon>
        <taxon>Mycolicibacter</taxon>
    </lineage>
</organism>
<protein>
    <recommendedName>
        <fullName evidence="2">DUF732 domain-containing protein</fullName>
    </recommendedName>
</protein>
<evidence type="ECO:0000313" key="3">
    <source>
        <dbReference type="EMBL" id="BBZ22036.1"/>
    </source>
</evidence>
<keyword evidence="4" id="KW-1185">Reference proteome</keyword>
<dbReference type="EMBL" id="AP022609">
    <property type="protein sequence ID" value="BBZ22036.1"/>
    <property type="molecule type" value="Genomic_DNA"/>
</dbReference>
<evidence type="ECO:0000256" key="1">
    <source>
        <dbReference type="SAM" id="SignalP"/>
    </source>
</evidence>
<dbReference type="Proteomes" id="UP000467260">
    <property type="component" value="Chromosome"/>
</dbReference>
<keyword evidence="1" id="KW-0732">Signal</keyword>
<reference evidence="3 4" key="1">
    <citation type="journal article" date="2019" name="Emerg. Microbes Infect.">
        <title>Comprehensive subspecies identification of 175 nontuberculous mycobacteria species based on 7547 genomic profiles.</title>
        <authorList>
            <person name="Matsumoto Y."/>
            <person name="Kinjo T."/>
            <person name="Motooka D."/>
            <person name="Nabeya D."/>
            <person name="Jung N."/>
            <person name="Uechi K."/>
            <person name="Horii T."/>
            <person name="Iida T."/>
            <person name="Fujita J."/>
            <person name="Nakamura S."/>
        </authorList>
    </citation>
    <scope>NUCLEOTIDE SEQUENCE [LARGE SCALE GENOMIC DNA]</scope>
    <source>
        <strain evidence="3 4">JCM 13571</strain>
    </source>
</reference>
<evidence type="ECO:0000313" key="4">
    <source>
        <dbReference type="Proteomes" id="UP000467260"/>
    </source>
</evidence>
<dbReference type="KEGG" id="mhib:MHIB_04540"/>
<dbReference type="Pfam" id="PF05305">
    <property type="entry name" value="DUF732"/>
    <property type="match status" value="1"/>
</dbReference>
<sequence>MSIGRSIAGMKRTLGAAVLAGTAALALLGSAPAHADDASYLASLDAHGVFRSGPPNARLSAGHRFCNQLRSGATVDDVVANYVRRPSFGGPSMVDDLTTNLRPVIDIAQHELCPDTLH</sequence>